<dbReference type="Gene3D" id="3.40.710.10">
    <property type="entry name" value="DD-peptidase/beta-lactamase superfamily"/>
    <property type="match status" value="1"/>
</dbReference>
<evidence type="ECO:0000313" key="3">
    <source>
        <dbReference type="Proteomes" id="UP001198901"/>
    </source>
</evidence>
<gene>
    <name evidence="2" type="ORF">LBU54_03950</name>
</gene>
<reference evidence="3" key="1">
    <citation type="submission" date="2023-07" db="EMBL/GenBank/DDBJ databases">
        <authorList>
            <person name="Yue Y."/>
        </authorList>
    </citation>
    <scope>NUCLEOTIDE SEQUENCE [LARGE SCALE GENOMIC DNA]</scope>
    <source>
        <strain evidence="3">D23</strain>
    </source>
</reference>
<evidence type="ECO:0000313" key="2">
    <source>
        <dbReference type="EMBL" id="MCA0131724.1"/>
    </source>
</evidence>
<feature type="domain" description="Beta-lactamase-related" evidence="1">
    <location>
        <begin position="46"/>
        <end position="345"/>
    </location>
</feature>
<evidence type="ECO:0000259" key="1">
    <source>
        <dbReference type="Pfam" id="PF00144"/>
    </source>
</evidence>
<dbReference type="InterPro" id="IPR050491">
    <property type="entry name" value="AmpC-like"/>
</dbReference>
<dbReference type="Proteomes" id="UP001198901">
    <property type="component" value="Unassembled WGS sequence"/>
</dbReference>
<dbReference type="PANTHER" id="PTHR46825">
    <property type="entry name" value="D-ALANYL-D-ALANINE-CARBOXYPEPTIDASE/ENDOPEPTIDASE AMPH"/>
    <property type="match status" value="1"/>
</dbReference>
<dbReference type="Pfam" id="PF00144">
    <property type="entry name" value="Beta-lactamase"/>
    <property type="match status" value="1"/>
</dbReference>
<dbReference type="SUPFAM" id="SSF56601">
    <property type="entry name" value="beta-lactamase/transpeptidase-like"/>
    <property type="match status" value="1"/>
</dbReference>
<proteinExistence type="predicted"/>
<dbReference type="RefSeq" id="WP_224526196.1">
    <property type="nucleotide sequence ID" value="NZ_JAIUJR010000002.1"/>
</dbReference>
<comment type="caution">
    <text evidence="2">The sequence shown here is derived from an EMBL/GenBank/DDBJ whole genome shotgun (WGS) entry which is preliminary data.</text>
</comment>
<dbReference type="PANTHER" id="PTHR46825:SF9">
    <property type="entry name" value="BETA-LACTAMASE-RELATED DOMAIN-CONTAINING PROTEIN"/>
    <property type="match status" value="1"/>
</dbReference>
<sequence length="562" mass="64088">MKQIKTRTHHILLLAVLILTLNSFGQVYTAQIEQIDNLFTSWNIENHPGGTVLISLKGETIFSKAYGLASLEYNVPNNLNTRFNIGSLSKQFTAMGIVLLEEQNKLSFDDDIRKYIPELAPYDKTITIRHLLHHTSGIRDLHGLLGLAGWRPADLETNEHVYRIFKDQKDLNFNPGDESSYSNTGYIFLAKIIENISGLTFEKWMKQNIFNPLGMKNTFVEIEHDRIVAHNATSYYLRNDFKRAIEYWGYFGAGNMYSTVEDLNIWLQNFSTPQKEWTSAFNTLLTRTPLNNGFETPFGFGVRIEDYEGKQVIQHGGSVGGFRAIARVFPEEQLHIVILSNYSGGGIGPKVNMISDVLLSKSQGTPKATTKQNSITPEFVKLPADKIKKFEGVYWSDSEKSGRKIYVKNDTLRYSNSEKNSWPLVPTDEHTFIMMHPSIKPVVSFDSNAHQMTIKIGDNIPGVFTFLQSNIHKNTNDFKMFVGNYYSPELKTTYSIFNEGDAMYIEHARHGKMKLKQLYNTIFSTSGPIGIIEMKKDKNDNVLGLTMSNGRTRNVWFKRVNF</sequence>
<dbReference type="EMBL" id="JAIUJR010000002">
    <property type="protein sequence ID" value="MCA0131724.1"/>
    <property type="molecule type" value="Genomic_DNA"/>
</dbReference>
<keyword evidence="3" id="KW-1185">Reference proteome</keyword>
<dbReference type="InterPro" id="IPR001466">
    <property type="entry name" value="Beta-lactam-related"/>
</dbReference>
<dbReference type="InterPro" id="IPR012338">
    <property type="entry name" value="Beta-lactam/transpept-like"/>
</dbReference>
<organism evidence="2 3">
    <name type="scientific">Winogradskyella alexanderae</name>
    <dbReference type="NCBI Taxonomy" id="2877123"/>
    <lineage>
        <taxon>Bacteria</taxon>
        <taxon>Pseudomonadati</taxon>
        <taxon>Bacteroidota</taxon>
        <taxon>Flavobacteriia</taxon>
        <taxon>Flavobacteriales</taxon>
        <taxon>Flavobacteriaceae</taxon>
        <taxon>Winogradskyella</taxon>
    </lineage>
</organism>
<name>A0ABS7XQP1_9FLAO</name>
<protein>
    <submittedName>
        <fullName evidence="2">Beta-lactamase family protein</fullName>
    </submittedName>
</protein>
<accession>A0ABS7XQP1</accession>